<dbReference type="Proteomes" id="UP001596098">
    <property type="component" value="Unassembled WGS sequence"/>
</dbReference>
<dbReference type="CDD" id="cd01087">
    <property type="entry name" value="Prolidase"/>
    <property type="match status" value="1"/>
</dbReference>
<dbReference type="SUPFAM" id="SSF55920">
    <property type="entry name" value="Creatinase/aminopeptidase"/>
    <property type="match status" value="1"/>
</dbReference>
<dbReference type="EMBL" id="JBHSQI010000003">
    <property type="protein sequence ID" value="MFC6153558.1"/>
    <property type="molecule type" value="Genomic_DNA"/>
</dbReference>
<keyword evidence="12" id="KW-1185">Reference proteome</keyword>
<comment type="similarity">
    <text evidence="3 8">Belongs to the peptidase M24B family.</text>
</comment>
<organism evidence="11 12">
    <name type="scientific">Nocardioides yefusunii</name>
    <dbReference type="NCBI Taxonomy" id="2500546"/>
    <lineage>
        <taxon>Bacteria</taxon>
        <taxon>Bacillati</taxon>
        <taxon>Actinomycetota</taxon>
        <taxon>Actinomycetes</taxon>
        <taxon>Propionibacteriales</taxon>
        <taxon>Nocardioidaceae</taxon>
        <taxon>Nocardioides</taxon>
    </lineage>
</organism>
<dbReference type="InterPro" id="IPR001131">
    <property type="entry name" value="Peptidase_M24B_aminopep-P_CS"/>
</dbReference>
<accession>A0ABW1QYU3</accession>
<evidence type="ECO:0000256" key="3">
    <source>
        <dbReference type="ARBA" id="ARBA00008766"/>
    </source>
</evidence>
<dbReference type="Pfam" id="PF05195">
    <property type="entry name" value="AMP_N"/>
    <property type="match status" value="1"/>
</dbReference>
<dbReference type="InterPro" id="IPR029149">
    <property type="entry name" value="Creatin/AminoP/Spt16_N"/>
</dbReference>
<evidence type="ECO:0000256" key="8">
    <source>
        <dbReference type="RuleBase" id="RU000590"/>
    </source>
</evidence>
<keyword evidence="5 8" id="KW-0479">Metal-binding</keyword>
<dbReference type="SMART" id="SM01011">
    <property type="entry name" value="AMP_N"/>
    <property type="match status" value="1"/>
</dbReference>
<evidence type="ECO:0000259" key="10">
    <source>
        <dbReference type="SMART" id="SM01011"/>
    </source>
</evidence>
<dbReference type="Pfam" id="PF00557">
    <property type="entry name" value="Peptidase_M24"/>
    <property type="match status" value="1"/>
</dbReference>
<evidence type="ECO:0000256" key="1">
    <source>
        <dbReference type="ARBA" id="ARBA00001424"/>
    </source>
</evidence>
<dbReference type="InterPro" id="IPR007865">
    <property type="entry name" value="Aminopep_P_N"/>
</dbReference>
<feature type="region of interest" description="Disordered" evidence="9">
    <location>
        <begin position="1"/>
        <end position="33"/>
    </location>
</feature>
<evidence type="ECO:0000313" key="11">
    <source>
        <dbReference type="EMBL" id="MFC6153558.1"/>
    </source>
</evidence>
<comment type="caution">
    <text evidence="11">The sequence shown here is derived from an EMBL/GenBank/DDBJ whole genome shotgun (WGS) entry which is preliminary data.</text>
</comment>
<keyword evidence="11" id="KW-0645">Protease</keyword>
<dbReference type="InterPro" id="IPR052433">
    <property type="entry name" value="X-Pro_dipept-like"/>
</dbReference>
<evidence type="ECO:0000256" key="4">
    <source>
        <dbReference type="ARBA" id="ARBA00012574"/>
    </source>
</evidence>
<dbReference type="PANTHER" id="PTHR43226:SF4">
    <property type="entry name" value="XAA-PRO AMINOPEPTIDASE 3"/>
    <property type="match status" value="1"/>
</dbReference>
<comment type="cofactor">
    <cofactor evidence="2">
        <name>Mn(2+)</name>
        <dbReference type="ChEBI" id="CHEBI:29035"/>
    </cofactor>
</comment>
<dbReference type="RefSeq" id="WP_239022104.1">
    <property type="nucleotide sequence ID" value="NZ_CP034929.1"/>
</dbReference>
<gene>
    <name evidence="11" type="ORF">ACFPWU_07755</name>
</gene>
<evidence type="ECO:0000256" key="6">
    <source>
        <dbReference type="ARBA" id="ARBA00022801"/>
    </source>
</evidence>
<name>A0ABW1QYU3_9ACTN</name>
<reference evidence="12" key="1">
    <citation type="journal article" date="2019" name="Int. J. Syst. Evol. Microbiol.">
        <title>The Global Catalogue of Microorganisms (GCM) 10K type strain sequencing project: providing services to taxonomists for standard genome sequencing and annotation.</title>
        <authorList>
            <consortium name="The Broad Institute Genomics Platform"/>
            <consortium name="The Broad Institute Genome Sequencing Center for Infectious Disease"/>
            <person name="Wu L."/>
            <person name="Ma J."/>
        </authorList>
    </citation>
    <scope>NUCLEOTIDE SEQUENCE [LARGE SCALE GENOMIC DNA]</scope>
    <source>
        <strain evidence="12">DFY28</strain>
    </source>
</reference>
<dbReference type="PROSITE" id="PS00491">
    <property type="entry name" value="PROLINE_PEPTIDASE"/>
    <property type="match status" value="1"/>
</dbReference>
<feature type="compositionally biased region" description="Polar residues" evidence="9">
    <location>
        <begin position="1"/>
        <end position="29"/>
    </location>
</feature>
<dbReference type="InterPro" id="IPR036005">
    <property type="entry name" value="Creatinase/aminopeptidase-like"/>
</dbReference>
<dbReference type="Gene3D" id="3.90.230.10">
    <property type="entry name" value="Creatinase/methionine aminopeptidase superfamily"/>
    <property type="match status" value="1"/>
</dbReference>
<feature type="domain" description="Aminopeptidase P N-terminal" evidence="10">
    <location>
        <begin position="55"/>
        <end position="192"/>
    </location>
</feature>
<sequence length="490" mass="53400">MNEQDQTPDQSTDAETTEQVAQEGGTQSHDPAVPQAYADFMRTGWADRDADLPQHPVAPLAARRRADLHAAFPGERLVLPSGSYKMRANDTDYRFRPDTAHTHLSGNQTSDAVLVIEPDGSPVLFARPRSGRDSDEFFRDRQYGALWAGERASVRELSSSLGIEVRHVSELPDFLASGTPTRVHRGVHAEVDALLPVADAEQAARDTDLGRVASELRLVKDDWEIAQLREACDITALGFNDAVSEWDRALEFGERWIEGTFFRRARAMGNDLGYDSIVGGGSHATTLHWIDNTGPITPGELVLLDMGVENTNLYTADVTRTLPVDGTFTPLQRELYEMVLAAQSAGIAAVKPGADYLAAHRAAMDVLAHGLGDLGLLPCSPEEALDPNSRVYARWTLHGTSHMLGMDVHDCAKAAPSAYTDAKLAEGMVLTVEPGLYFQADDLLVPAELRGIGIRIEDDILVTADGNENLSASLPREVSAIEEWMGALRR</sequence>
<dbReference type="PANTHER" id="PTHR43226">
    <property type="entry name" value="XAA-PRO AMINOPEPTIDASE 3"/>
    <property type="match status" value="1"/>
</dbReference>
<protein>
    <recommendedName>
        <fullName evidence="4">Xaa-Pro aminopeptidase</fullName>
        <ecNumber evidence="4">3.4.11.9</ecNumber>
    </recommendedName>
</protein>
<evidence type="ECO:0000256" key="2">
    <source>
        <dbReference type="ARBA" id="ARBA00001936"/>
    </source>
</evidence>
<evidence type="ECO:0000313" key="12">
    <source>
        <dbReference type="Proteomes" id="UP001596098"/>
    </source>
</evidence>
<keyword evidence="11" id="KW-0031">Aminopeptidase</keyword>
<evidence type="ECO:0000256" key="5">
    <source>
        <dbReference type="ARBA" id="ARBA00022723"/>
    </source>
</evidence>
<dbReference type="GO" id="GO:0004177">
    <property type="term" value="F:aminopeptidase activity"/>
    <property type="evidence" value="ECO:0007669"/>
    <property type="project" value="UniProtKB-KW"/>
</dbReference>
<proteinExistence type="inferred from homology"/>
<evidence type="ECO:0000256" key="7">
    <source>
        <dbReference type="ARBA" id="ARBA00023211"/>
    </source>
</evidence>
<evidence type="ECO:0000256" key="9">
    <source>
        <dbReference type="SAM" id="MobiDB-lite"/>
    </source>
</evidence>
<dbReference type="InterPro" id="IPR000994">
    <property type="entry name" value="Pept_M24"/>
</dbReference>
<dbReference type="EC" id="3.4.11.9" evidence="4"/>
<dbReference type="Gene3D" id="3.40.350.10">
    <property type="entry name" value="Creatinase/prolidase N-terminal domain"/>
    <property type="match status" value="1"/>
</dbReference>
<dbReference type="SUPFAM" id="SSF53092">
    <property type="entry name" value="Creatinase/prolidase N-terminal domain"/>
    <property type="match status" value="1"/>
</dbReference>
<comment type="catalytic activity">
    <reaction evidence="1">
        <text>Release of any N-terminal amino acid, including proline, that is linked to proline, even from a dipeptide or tripeptide.</text>
        <dbReference type="EC" id="3.4.11.9"/>
    </reaction>
</comment>
<keyword evidence="6 11" id="KW-0378">Hydrolase</keyword>
<keyword evidence="7" id="KW-0464">Manganese</keyword>